<evidence type="ECO:0000256" key="1">
    <source>
        <dbReference type="SAM" id="SignalP"/>
    </source>
</evidence>
<dbReference type="RefSeq" id="WP_008678126.1">
    <property type="nucleotide sequence ID" value="NZ_ANOH01000169.1"/>
</dbReference>
<keyword evidence="1" id="KW-0732">Signal</keyword>
<proteinExistence type="predicted"/>
<gene>
    <name evidence="2" type="ORF">RSSM_02454</name>
</gene>
<sequence length="151" mass="16978">MAQSDMNSAMKTFISPSVCLMLASVWTVSFATATTIRGDETRQDIRSIIEQRRAIMRGEAEGRAKVEVRKSSQADLEKGKITFDDLKFDIEKDEPFDPSKLTKTLKFLNGRKVKLSGYILPSTLFKETNIEQFVLVRDNLECCFGPGAALF</sequence>
<protein>
    <submittedName>
        <fullName evidence="2">Putative secreted protein</fullName>
    </submittedName>
</protein>
<dbReference type="Gene3D" id="2.40.50.870">
    <property type="entry name" value="Protein of unknown function (DUF3299)"/>
    <property type="match status" value="1"/>
</dbReference>
<feature type="chain" id="PRO_5004072868" evidence="1">
    <location>
        <begin position="32"/>
        <end position="151"/>
    </location>
</feature>
<comment type="caution">
    <text evidence="2">The sequence shown here is derived from an EMBL/GenBank/DDBJ whole genome shotgun (WGS) entry which is preliminary data.</text>
</comment>
<evidence type="ECO:0000313" key="3">
    <source>
        <dbReference type="Proteomes" id="UP000011885"/>
    </source>
</evidence>
<evidence type="ECO:0000313" key="2">
    <source>
        <dbReference type="EMBL" id="EMI56119.1"/>
    </source>
</evidence>
<dbReference type="AlphaFoldDB" id="M5U4B8"/>
<feature type="signal peptide" evidence="1">
    <location>
        <begin position="1"/>
        <end position="31"/>
    </location>
</feature>
<organism evidence="2 3">
    <name type="scientific">Rhodopirellula sallentina SM41</name>
    <dbReference type="NCBI Taxonomy" id="1263870"/>
    <lineage>
        <taxon>Bacteria</taxon>
        <taxon>Pseudomonadati</taxon>
        <taxon>Planctomycetota</taxon>
        <taxon>Planctomycetia</taxon>
        <taxon>Pirellulales</taxon>
        <taxon>Pirellulaceae</taxon>
        <taxon>Rhodopirellula</taxon>
    </lineage>
</organism>
<reference evidence="2 3" key="1">
    <citation type="journal article" date="2013" name="Mar. Genomics">
        <title>Expression of sulfatases in Rhodopirellula baltica and the diversity of sulfatases in the genus Rhodopirellula.</title>
        <authorList>
            <person name="Wegner C.E."/>
            <person name="Richter-Heitmann T."/>
            <person name="Klindworth A."/>
            <person name="Klockow C."/>
            <person name="Richter M."/>
            <person name="Achstetter T."/>
            <person name="Glockner F.O."/>
            <person name="Harder J."/>
        </authorList>
    </citation>
    <scope>NUCLEOTIDE SEQUENCE [LARGE SCALE GENOMIC DNA]</scope>
    <source>
        <strain evidence="2 3">SM41</strain>
    </source>
</reference>
<keyword evidence="3" id="KW-1185">Reference proteome</keyword>
<name>M5U4B8_9BACT</name>
<dbReference type="EMBL" id="ANOH01000169">
    <property type="protein sequence ID" value="EMI56119.1"/>
    <property type="molecule type" value="Genomic_DNA"/>
</dbReference>
<accession>M5U4B8</accession>
<dbReference type="Proteomes" id="UP000011885">
    <property type="component" value="Unassembled WGS sequence"/>
</dbReference>
<dbReference type="PATRIC" id="fig|1263870.3.peg.2611"/>